<evidence type="ECO:0000313" key="4">
    <source>
        <dbReference type="Proteomes" id="UP000887565"/>
    </source>
</evidence>
<evidence type="ECO:0000259" key="2">
    <source>
        <dbReference type="Pfam" id="PF13598"/>
    </source>
</evidence>
<dbReference type="InterPro" id="IPR037291">
    <property type="entry name" value="DUF4139"/>
</dbReference>
<dbReference type="PANTHER" id="PTHR31005:SF8">
    <property type="entry name" value="DUF4139 DOMAIN-CONTAINING PROTEIN"/>
    <property type="match status" value="1"/>
</dbReference>
<dbReference type="AlphaFoldDB" id="A0A915KWP3"/>
<evidence type="ECO:0000256" key="1">
    <source>
        <dbReference type="SAM" id="Coils"/>
    </source>
</evidence>
<evidence type="ECO:0000259" key="3">
    <source>
        <dbReference type="Pfam" id="PF13600"/>
    </source>
</evidence>
<sequence length="654" mass="73722">MVSNSHPQSFEASDLPTKHVTVYADRAEVNKTINVHLKQGHNEILITKLSRSLDQDSIRVEGYGKASITEVKYQERNVVKDEEVKEKEKELHQKIKKLKDERQRIEQNLERSKRQKEVLDGIANQLGRGTVCSEKEEGTRPSAYALISDGDGLDNLEKFLDYYVKRHSDLDGKLNDLRQQYDKIDEEINVSNSQLSENYGACCAHVKEVTVFVSCTEESDGTLDIFYVVRNASWKPSYDVRVQTQEPSMKLFLFNFKLKLTYYGLIEQDTDEDWKDTKLTLSTAAPRIGGQVPELGTTKVSFYKPPQIQPRMMATTAESFSVNECSFGASAPQEQLRVARYDAPAPPRMKSIEAIVKENVTSTVFEIENKTTVPSDSSLHKVTVAVVDLKPTFEYESIPSKSTFAYFKAKTVNTSHFPFLAGPTAIFVNQSFVANGSMKAVNTSEDFNVSLGVDPSIKVEYKAAKKFNEESGILTKSSLLTQEQKIGLHNTKNEAIRLIVVEPFPQSTEEKLKVSRKLLEGSTKLKSLSIRKLCQNVNATRQLGLGIISTLSSPNLRSNRVAFLFEIILSAILDPFNATGPWLQSLGTDLQMGEQVTLLEPALNNKADKHVHVVLNKQNNVEWQLNLQPNEKKELILKYQIEHPKGEQIEHKEE</sequence>
<protein>
    <submittedName>
        <fullName evidence="5">Protein F37C4.5</fullName>
    </submittedName>
</protein>
<dbReference type="WBParaSite" id="nRc.2.0.1.t42888-RA">
    <property type="protein sequence ID" value="nRc.2.0.1.t42888-RA"/>
    <property type="gene ID" value="nRc.2.0.1.g42888"/>
</dbReference>
<dbReference type="PANTHER" id="PTHR31005">
    <property type="entry name" value="DUF4139 DOMAIN-CONTAINING PROTEIN"/>
    <property type="match status" value="1"/>
</dbReference>
<keyword evidence="1" id="KW-0175">Coiled coil</keyword>
<dbReference type="NCBIfam" id="TIGR02231">
    <property type="entry name" value="mucoidy inhibitor MuiA family protein"/>
    <property type="match status" value="1"/>
</dbReference>
<feature type="coiled-coil region" evidence="1">
    <location>
        <begin position="167"/>
        <end position="194"/>
    </location>
</feature>
<dbReference type="Pfam" id="PF13600">
    <property type="entry name" value="DUF4140"/>
    <property type="match status" value="1"/>
</dbReference>
<proteinExistence type="predicted"/>
<accession>A0A915KWP3</accession>
<name>A0A915KWP3_ROMCU</name>
<evidence type="ECO:0000313" key="5">
    <source>
        <dbReference type="WBParaSite" id="nRc.2.0.1.t42888-RA"/>
    </source>
</evidence>
<dbReference type="InterPro" id="IPR011935">
    <property type="entry name" value="CHP02231"/>
</dbReference>
<dbReference type="OMA" id="PCALWRP"/>
<organism evidence="4 5">
    <name type="scientific">Romanomermis culicivorax</name>
    <name type="common">Nematode worm</name>
    <dbReference type="NCBI Taxonomy" id="13658"/>
    <lineage>
        <taxon>Eukaryota</taxon>
        <taxon>Metazoa</taxon>
        <taxon>Ecdysozoa</taxon>
        <taxon>Nematoda</taxon>
        <taxon>Enoplea</taxon>
        <taxon>Dorylaimia</taxon>
        <taxon>Mermithida</taxon>
        <taxon>Mermithoidea</taxon>
        <taxon>Mermithidae</taxon>
        <taxon>Romanomermis</taxon>
    </lineage>
</organism>
<dbReference type="Proteomes" id="UP000887565">
    <property type="component" value="Unplaced"/>
</dbReference>
<reference evidence="5" key="1">
    <citation type="submission" date="2022-11" db="UniProtKB">
        <authorList>
            <consortium name="WormBaseParasite"/>
        </authorList>
    </citation>
    <scope>IDENTIFICATION</scope>
</reference>
<feature type="domain" description="DUF4139" evidence="2">
    <location>
        <begin position="223"/>
        <end position="516"/>
    </location>
</feature>
<dbReference type="InterPro" id="IPR025554">
    <property type="entry name" value="DUF4140"/>
</dbReference>
<keyword evidence="4" id="KW-1185">Reference proteome</keyword>
<feature type="coiled-coil region" evidence="1">
    <location>
        <begin position="81"/>
        <end position="115"/>
    </location>
</feature>
<feature type="domain" description="DUF4140" evidence="3">
    <location>
        <begin position="20"/>
        <end position="119"/>
    </location>
</feature>
<dbReference type="Pfam" id="PF13598">
    <property type="entry name" value="DUF4139"/>
    <property type="match status" value="1"/>
</dbReference>